<reference evidence="1 2" key="1">
    <citation type="submission" date="2016-02" db="EMBL/GenBank/DDBJ databases">
        <title>Biosynthesis of antibiotic leucinostatins and their inhibition on Phytophthora in bio-control Purpureocillium lilacinum.</title>
        <authorList>
            <person name="Wang G."/>
            <person name="Liu Z."/>
            <person name="Lin R."/>
            <person name="Li E."/>
            <person name="Mao Z."/>
            <person name="Ling J."/>
            <person name="Yin W."/>
            <person name="Xie B."/>
        </authorList>
    </citation>
    <scope>NUCLEOTIDE SEQUENCE [LARGE SCALE GENOMIC DNA]</scope>
    <source>
        <strain evidence="1">PLFJ-1</strain>
    </source>
</reference>
<organism evidence="1 2">
    <name type="scientific">Purpureocillium lilacinum</name>
    <name type="common">Paecilomyces lilacinus</name>
    <dbReference type="NCBI Taxonomy" id="33203"/>
    <lineage>
        <taxon>Eukaryota</taxon>
        <taxon>Fungi</taxon>
        <taxon>Dikarya</taxon>
        <taxon>Ascomycota</taxon>
        <taxon>Pezizomycotina</taxon>
        <taxon>Sordariomycetes</taxon>
        <taxon>Hypocreomycetidae</taxon>
        <taxon>Hypocreales</taxon>
        <taxon>Ophiocordycipitaceae</taxon>
        <taxon>Purpureocillium</taxon>
    </lineage>
</organism>
<evidence type="ECO:0000313" key="2">
    <source>
        <dbReference type="Proteomes" id="UP000078340"/>
    </source>
</evidence>
<dbReference type="EMBL" id="LSBI01000001">
    <property type="protein sequence ID" value="OAQ93906.1"/>
    <property type="molecule type" value="Genomic_DNA"/>
</dbReference>
<dbReference type="AlphaFoldDB" id="A0A179HTU3"/>
<proteinExistence type="predicted"/>
<sequence>MCDNCRARGLQCVFELAGDIRPSLAEKIAINRRNALLGASHPAVRMAREMALAPRGANTWRHLQQHHMAFRGSRDGVTDVPRSSCQNAPSTVMFDPVRPAIQDRGEVKKDVDAGVLDGASSGHTGRGNEGNTKGQCLMRWCSKMQHAEASSSGEGSVSALCTQLCSCEILSRSEPDIDCYKAV</sequence>
<name>A0A179HTU3_PURLI</name>
<comment type="caution">
    <text evidence="1">The sequence shown here is derived from an EMBL/GenBank/DDBJ whole genome shotgun (WGS) entry which is preliminary data.</text>
</comment>
<gene>
    <name evidence="1" type="ORF">VFPFJ_00014</name>
</gene>
<evidence type="ECO:0000313" key="1">
    <source>
        <dbReference type="EMBL" id="OAQ93906.1"/>
    </source>
</evidence>
<accession>A0A179HTU3</accession>
<protein>
    <submittedName>
        <fullName evidence="1">Uncharacterized protein</fullName>
    </submittedName>
</protein>
<dbReference type="Proteomes" id="UP000078340">
    <property type="component" value="Unassembled WGS sequence"/>
</dbReference>